<feature type="compositionally biased region" description="Low complexity" evidence="1">
    <location>
        <begin position="232"/>
        <end position="252"/>
    </location>
</feature>
<feature type="domain" description="CBM20" evidence="2">
    <location>
        <begin position="16"/>
        <end position="117"/>
    </location>
</feature>
<dbReference type="Gene3D" id="2.60.40.10">
    <property type="entry name" value="Immunoglobulins"/>
    <property type="match status" value="1"/>
</dbReference>
<gene>
    <name evidence="3" type="ORF">TSPGSL018_22438</name>
</gene>
<dbReference type="PROSITE" id="PS51166">
    <property type="entry name" value="CBM20"/>
    <property type="match status" value="1"/>
</dbReference>
<proteinExistence type="predicted"/>
<dbReference type="SMART" id="SM01065">
    <property type="entry name" value="CBM_2"/>
    <property type="match status" value="1"/>
</dbReference>
<protein>
    <recommendedName>
        <fullName evidence="2">CBM20 domain-containing protein</fullName>
    </recommendedName>
</protein>
<feature type="region of interest" description="Disordered" evidence="1">
    <location>
        <begin position="188"/>
        <end position="217"/>
    </location>
</feature>
<evidence type="ECO:0000259" key="2">
    <source>
        <dbReference type="PROSITE" id="PS51166"/>
    </source>
</evidence>
<organism evidence="3">
    <name type="scientific">Tetraselmis sp. GSL018</name>
    <dbReference type="NCBI Taxonomy" id="582737"/>
    <lineage>
        <taxon>Eukaryota</taxon>
        <taxon>Viridiplantae</taxon>
        <taxon>Chlorophyta</taxon>
        <taxon>core chlorophytes</taxon>
        <taxon>Chlorodendrophyceae</taxon>
        <taxon>Chlorodendrales</taxon>
        <taxon>Chlorodendraceae</taxon>
        <taxon>Tetraselmis</taxon>
    </lineage>
</organism>
<accession>A0A061RS22</accession>
<evidence type="ECO:0000313" key="3">
    <source>
        <dbReference type="EMBL" id="JAC75652.1"/>
    </source>
</evidence>
<feature type="region of interest" description="Disordered" evidence="1">
    <location>
        <begin position="232"/>
        <end position="281"/>
    </location>
</feature>
<feature type="region of interest" description="Disordered" evidence="1">
    <location>
        <begin position="1"/>
        <end position="22"/>
    </location>
</feature>
<dbReference type="PANTHER" id="PTHR37231">
    <property type="entry name" value="EXPRESSED PROTEIN"/>
    <property type="match status" value="1"/>
</dbReference>
<evidence type="ECO:0000256" key="1">
    <source>
        <dbReference type="SAM" id="MobiDB-lite"/>
    </source>
</evidence>
<reference evidence="3" key="1">
    <citation type="submission" date="2014-05" db="EMBL/GenBank/DDBJ databases">
        <title>The transcriptome of the halophilic microalga Tetraselmis sp. GSL018 isolated from the Great Salt Lake, Utah.</title>
        <authorList>
            <person name="Jinkerson R.E."/>
            <person name="D'Adamo S."/>
            <person name="Posewitz M.C."/>
        </authorList>
    </citation>
    <scope>NUCLEOTIDE SEQUENCE</scope>
    <source>
        <strain evidence="3">GSL018</strain>
    </source>
</reference>
<feature type="region of interest" description="Disordered" evidence="1">
    <location>
        <begin position="122"/>
        <end position="175"/>
    </location>
</feature>
<dbReference type="PANTHER" id="PTHR37231:SF2">
    <property type="entry name" value="EXPRESSED PROTEIN"/>
    <property type="match status" value="1"/>
</dbReference>
<sequence>YRPPAGGTSAAQGEVSHPSDSPTALVKVQKAVPFGQSLRVVGSHPLLGEWDPSNGLALEWSEGDIWSADVALPPGTWEFKVVVVGGAEPVWEDGENRQLEVPEDALGALKVTCDWGATDLTFTEEGADEGAVRDPQRDATADREPLGEPADEADAAEAADRTEGTSGGASAGNAEAAREWIASWRARTEAGSPCSSGDGSAEWEGTDSPPGDQLDGSDAARQWISAWRTRSVAGSAGEMAGGASRAAPATEAPLPPPDKPQSAPTAARAGAELESPGEELPAEGTVAAGGVAGAAALAGLLAAPVVAWSELALLATGCGLPPGPSGLLGAAEGVSYLTVGGILAWSLASKASTGKGLPPGPGGLLGAAEGLAYLVALSGVGVLSYQLLERGYVPGALPDETCFGAGSGRNVDPLDADALRQSLEPIFGSAVEQAGREAQALADSAQQQYRSWVESLPSKESIQGAIRAAQEGAGLTN</sequence>
<dbReference type="SUPFAM" id="SSF49452">
    <property type="entry name" value="Starch-binding domain-like"/>
    <property type="match status" value="1"/>
</dbReference>
<dbReference type="CDD" id="cd05467">
    <property type="entry name" value="CBM20"/>
    <property type="match status" value="1"/>
</dbReference>
<dbReference type="InterPro" id="IPR013784">
    <property type="entry name" value="Carb-bd-like_fold"/>
</dbReference>
<feature type="non-terminal residue" evidence="3">
    <location>
        <position position="1"/>
    </location>
</feature>
<name>A0A061RS22_9CHLO</name>
<feature type="compositionally biased region" description="Basic and acidic residues" evidence="1">
    <location>
        <begin position="130"/>
        <end position="146"/>
    </location>
</feature>
<dbReference type="AlphaFoldDB" id="A0A061RS22"/>
<dbReference type="InterPro" id="IPR013783">
    <property type="entry name" value="Ig-like_fold"/>
</dbReference>
<dbReference type="EMBL" id="GBEZ01009982">
    <property type="protein sequence ID" value="JAC75652.1"/>
    <property type="molecule type" value="Transcribed_RNA"/>
</dbReference>
<dbReference type="Pfam" id="PF00686">
    <property type="entry name" value="CBM_20"/>
    <property type="match status" value="1"/>
</dbReference>
<dbReference type="InterPro" id="IPR002044">
    <property type="entry name" value="CBM20"/>
</dbReference>
<dbReference type="GO" id="GO:2001070">
    <property type="term" value="F:starch binding"/>
    <property type="evidence" value="ECO:0007669"/>
    <property type="project" value="InterPro"/>
</dbReference>